<feature type="compositionally biased region" description="Basic and acidic residues" evidence="1">
    <location>
        <begin position="139"/>
        <end position="164"/>
    </location>
</feature>
<organism evidence="2 3">
    <name type="scientific">Actinomadura napierensis</name>
    <dbReference type="NCBI Taxonomy" id="267854"/>
    <lineage>
        <taxon>Bacteria</taxon>
        <taxon>Bacillati</taxon>
        <taxon>Actinomycetota</taxon>
        <taxon>Actinomycetes</taxon>
        <taxon>Streptosporangiales</taxon>
        <taxon>Thermomonosporaceae</taxon>
        <taxon>Actinomadura</taxon>
    </lineage>
</organism>
<evidence type="ECO:0000313" key="3">
    <source>
        <dbReference type="Proteomes" id="UP001501020"/>
    </source>
</evidence>
<name>A0ABN3AFK0_9ACTN</name>
<protein>
    <submittedName>
        <fullName evidence="2">Uncharacterized protein</fullName>
    </submittedName>
</protein>
<keyword evidence="3" id="KW-1185">Reference proteome</keyword>
<accession>A0ABN3AFK0</accession>
<dbReference type="Proteomes" id="UP001501020">
    <property type="component" value="Unassembled WGS sequence"/>
</dbReference>
<evidence type="ECO:0000256" key="1">
    <source>
        <dbReference type="SAM" id="MobiDB-lite"/>
    </source>
</evidence>
<sequence length="173" mass="19548">MHGEPDSAAASDRGAARRTAHVFNWVVRHRIEERKDQLVTRTPNGPVLHTFTPYGNMMLMQSKMKDTRVSATSGGLKGDNGVYALASKDRTGASLMVWNWQHTGTDSYHATIDMSRLPADLRHGQQLLHRPRQGRSPNGRREDRHARQEPHPEHRPRAQRDLPRHAGARVTGM</sequence>
<reference evidence="2 3" key="1">
    <citation type="journal article" date="2019" name="Int. J. Syst. Evol. Microbiol.">
        <title>The Global Catalogue of Microorganisms (GCM) 10K type strain sequencing project: providing services to taxonomists for standard genome sequencing and annotation.</title>
        <authorList>
            <consortium name="The Broad Institute Genomics Platform"/>
            <consortium name="The Broad Institute Genome Sequencing Center for Infectious Disease"/>
            <person name="Wu L."/>
            <person name="Ma J."/>
        </authorList>
    </citation>
    <scope>NUCLEOTIDE SEQUENCE [LARGE SCALE GENOMIC DNA]</scope>
    <source>
        <strain evidence="2 3">JCM 13850</strain>
    </source>
</reference>
<gene>
    <name evidence="2" type="ORF">GCM10009727_84780</name>
</gene>
<evidence type="ECO:0000313" key="2">
    <source>
        <dbReference type="EMBL" id="GAA2165774.1"/>
    </source>
</evidence>
<comment type="caution">
    <text evidence="2">The sequence shown here is derived from an EMBL/GenBank/DDBJ whole genome shotgun (WGS) entry which is preliminary data.</text>
</comment>
<feature type="region of interest" description="Disordered" evidence="1">
    <location>
        <begin position="125"/>
        <end position="173"/>
    </location>
</feature>
<proteinExistence type="predicted"/>
<dbReference type="EMBL" id="BAAAMR010000130">
    <property type="protein sequence ID" value="GAA2165774.1"/>
    <property type="molecule type" value="Genomic_DNA"/>
</dbReference>